<evidence type="ECO:0000313" key="1">
    <source>
        <dbReference type="EMBL" id="SFJ47317.1"/>
    </source>
</evidence>
<keyword evidence="2" id="KW-1185">Reference proteome</keyword>
<name>A0A1I3RPY4_9RHOB</name>
<reference evidence="1 2" key="1">
    <citation type="submission" date="2016-10" db="EMBL/GenBank/DDBJ databases">
        <authorList>
            <person name="de Groot N.N."/>
        </authorList>
    </citation>
    <scope>NUCLEOTIDE SEQUENCE [LARGE SCALE GENOMIC DNA]</scope>
    <source>
        <strain evidence="1 2">CGMCC 1.8891</strain>
    </source>
</reference>
<dbReference type="RefSeq" id="WP_231730467.1">
    <property type="nucleotide sequence ID" value="NZ_FORY01000005.1"/>
</dbReference>
<dbReference type="STRING" id="576117.SAMN04488138_105174"/>
<dbReference type="AlphaFoldDB" id="A0A1I3RPY4"/>
<dbReference type="Proteomes" id="UP000183299">
    <property type="component" value="Unassembled WGS sequence"/>
</dbReference>
<accession>A0A1I3RPY4</accession>
<protein>
    <submittedName>
        <fullName evidence="1">Uncharacterized protein</fullName>
    </submittedName>
</protein>
<sequence>MSFENDRFAGLIGSAAWLVTPCERSRLACITGVMKPIRETDLYLPVKAHFEALGFDVKAEVRDADVVAVKDGVPVIVELKTGFTLQLLQQGVTRQAMSDQVYLAVPRWKGRAAWRMFKGNLGLCKRLGLGVLSVNVAEGTVQVHHEPRPFTPRKNKAKTEKLLAEFHRREGDPNLGGSKAGGRVTAYRQDAEKCRAYLRAHGPSKGAVVARETGVANATRLMRDNHYGWFEKVETGIYAALPES</sequence>
<organism evidence="1 2">
    <name type="scientific">Celeribacter halophilus</name>
    <dbReference type="NCBI Taxonomy" id="576117"/>
    <lineage>
        <taxon>Bacteria</taxon>
        <taxon>Pseudomonadati</taxon>
        <taxon>Pseudomonadota</taxon>
        <taxon>Alphaproteobacteria</taxon>
        <taxon>Rhodobacterales</taxon>
        <taxon>Roseobacteraceae</taxon>
        <taxon>Celeribacter</taxon>
    </lineage>
</organism>
<dbReference type="EMBL" id="FORY01000005">
    <property type="protein sequence ID" value="SFJ47317.1"/>
    <property type="molecule type" value="Genomic_DNA"/>
</dbReference>
<dbReference type="InterPro" id="IPR018679">
    <property type="entry name" value="DUF2161"/>
</dbReference>
<gene>
    <name evidence="1" type="ORF">SAMN04488138_105174</name>
</gene>
<dbReference type="GeneID" id="98664837"/>
<proteinExistence type="predicted"/>
<dbReference type="Pfam" id="PF09929">
    <property type="entry name" value="DUF2161"/>
    <property type="match status" value="1"/>
</dbReference>
<evidence type="ECO:0000313" key="2">
    <source>
        <dbReference type="Proteomes" id="UP000183299"/>
    </source>
</evidence>